<reference evidence="1 2" key="1">
    <citation type="submission" date="2017-12" db="EMBL/GenBank/DDBJ databases">
        <title>Legionella sainthelensi LA01-117, whole genome sequence of a clinical isolate from New Zealand.</title>
        <authorList>
            <person name="Cree S.L."/>
            <person name="Slow S."/>
            <person name="Kennedy M.A."/>
            <person name="Murdoch D.R."/>
            <person name="Biggs P.J."/>
            <person name="Anderson T."/>
        </authorList>
    </citation>
    <scope>NUCLEOTIDE SEQUENCE [LARGE SCALE GENOMIC DNA]</scope>
    <source>
        <strain evidence="1 2">LA01-117</strain>
    </source>
</reference>
<evidence type="ECO:0008006" key="3">
    <source>
        <dbReference type="Google" id="ProtNLM"/>
    </source>
</evidence>
<dbReference type="AlphaFoldDB" id="A0A2H5FML2"/>
<organism evidence="1 2">
    <name type="scientific">Legionella sainthelensi</name>
    <dbReference type="NCBI Taxonomy" id="28087"/>
    <lineage>
        <taxon>Bacteria</taxon>
        <taxon>Pseudomonadati</taxon>
        <taxon>Pseudomonadota</taxon>
        <taxon>Gammaproteobacteria</taxon>
        <taxon>Legionellales</taxon>
        <taxon>Legionellaceae</taxon>
        <taxon>Legionella</taxon>
    </lineage>
</organism>
<name>A0A2H5FML2_9GAMM</name>
<dbReference type="PROSITE" id="PS51257">
    <property type="entry name" value="PROKAR_LIPOPROTEIN"/>
    <property type="match status" value="1"/>
</dbReference>
<accession>A0A2H5FML2</accession>
<evidence type="ECO:0000313" key="2">
    <source>
        <dbReference type="Proteomes" id="UP000234343"/>
    </source>
</evidence>
<dbReference type="Proteomes" id="UP000234343">
    <property type="component" value="Chromosome"/>
</dbReference>
<keyword evidence="2" id="KW-1185">Reference proteome</keyword>
<evidence type="ECO:0000313" key="1">
    <source>
        <dbReference type="EMBL" id="AUH72791.1"/>
    </source>
</evidence>
<dbReference type="EMBL" id="CP025491">
    <property type="protein sequence ID" value="AUH72791.1"/>
    <property type="molecule type" value="Genomic_DNA"/>
</dbReference>
<protein>
    <recommendedName>
        <fullName evidence="3">Lipoprotein</fullName>
    </recommendedName>
</protein>
<gene>
    <name evidence="1" type="ORF">CAB17_12620</name>
</gene>
<sequence length="115" mass="13265">MYISRDMIFYLWMLILLLSCSTKEKPVFLSCSLKDYSLSEEYSAHFELYRNAGRAVMIFDPTNSHLEGKLTIQDKNYLIDFSGNSNITIDCYSGYVAYNTGYGFTSGTCKQEHKF</sequence>
<dbReference type="KEGG" id="lsh:CAB17_12620"/>
<proteinExistence type="predicted"/>